<gene>
    <name evidence="1" type="ORF">BaRGS_00039477</name>
</gene>
<proteinExistence type="predicted"/>
<comment type="caution">
    <text evidence="1">The sequence shown here is derived from an EMBL/GenBank/DDBJ whole genome shotgun (WGS) entry which is preliminary data.</text>
</comment>
<evidence type="ECO:0000313" key="1">
    <source>
        <dbReference type="EMBL" id="KAK7455356.1"/>
    </source>
</evidence>
<reference evidence="1 2" key="1">
    <citation type="journal article" date="2023" name="Sci. Data">
        <title>Genome assembly of the Korean intertidal mud-creeper Batillaria attramentaria.</title>
        <authorList>
            <person name="Patra A.K."/>
            <person name="Ho P.T."/>
            <person name="Jun S."/>
            <person name="Lee S.J."/>
            <person name="Kim Y."/>
            <person name="Won Y.J."/>
        </authorList>
    </citation>
    <scope>NUCLEOTIDE SEQUENCE [LARGE SCALE GENOMIC DNA]</scope>
    <source>
        <strain evidence="1">Wonlab-2016</strain>
    </source>
</reference>
<sequence>MLRKCNADSVCPFRNQVLACWCDKDNDHETRKQRLPLNIHQWISQNLTAKILSSGPTTPGVSHLPSNEYHSVARSPCAFKVCRTCGLQGKTGAEEAAIVTRC</sequence>
<dbReference type="Proteomes" id="UP001519460">
    <property type="component" value="Unassembled WGS sequence"/>
</dbReference>
<keyword evidence="2" id="KW-1185">Reference proteome</keyword>
<name>A0ABD0J341_9CAEN</name>
<evidence type="ECO:0000313" key="2">
    <source>
        <dbReference type="Proteomes" id="UP001519460"/>
    </source>
</evidence>
<dbReference type="EMBL" id="JACVVK020000692">
    <property type="protein sequence ID" value="KAK7455356.1"/>
    <property type="molecule type" value="Genomic_DNA"/>
</dbReference>
<protein>
    <submittedName>
        <fullName evidence="1">Uncharacterized protein</fullName>
    </submittedName>
</protein>
<accession>A0ABD0J341</accession>
<organism evidence="1 2">
    <name type="scientific">Batillaria attramentaria</name>
    <dbReference type="NCBI Taxonomy" id="370345"/>
    <lineage>
        <taxon>Eukaryota</taxon>
        <taxon>Metazoa</taxon>
        <taxon>Spiralia</taxon>
        <taxon>Lophotrochozoa</taxon>
        <taxon>Mollusca</taxon>
        <taxon>Gastropoda</taxon>
        <taxon>Caenogastropoda</taxon>
        <taxon>Sorbeoconcha</taxon>
        <taxon>Cerithioidea</taxon>
        <taxon>Batillariidae</taxon>
        <taxon>Batillaria</taxon>
    </lineage>
</organism>
<dbReference type="AlphaFoldDB" id="A0ABD0J341"/>